<dbReference type="Gene3D" id="1.25.10.10">
    <property type="entry name" value="Leucine-rich Repeat Variant"/>
    <property type="match status" value="1"/>
</dbReference>
<dbReference type="AlphaFoldDB" id="A0A1F6H1V1"/>
<evidence type="ECO:0008006" key="3">
    <source>
        <dbReference type="Google" id="ProtNLM"/>
    </source>
</evidence>
<name>A0A1F6H1V1_9PROT</name>
<evidence type="ECO:0000313" key="2">
    <source>
        <dbReference type="Proteomes" id="UP000177583"/>
    </source>
</evidence>
<proteinExistence type="predicted"/>
<comment type="caution">
    <text evidence="1">The sequence shown here is derived from an EMBL/GenBank/DDBJ whole genome shotgun (WGS) entry which is preliminary data.</text>
</comment>
<accession>A0A1F6H1V1</accession>
<dbReference type="EMBL" id="MFNF01000004">
    <property type="protein sequence ID" value="OGH04345.1"/>
    <property type="molecule type" value="Genomic_DNA"/>
</dbReference>
<sequence length="216" mass="24379">MLEQQHYQVIDQLSSGADPAARLRAAEQLAAFEASGEITEDDLLGLLQSEELAIRAHAILALSGKKSQKATAPLSRLFVESNDPILLQELLEAFCAYGDDRFAAVVLKRIKKPSRFKRAAMLLRNRLEELFDGQFILDQILLSALKYLQVSGFAKPGKEIKALLEHKDPMIRLNCLRLYDRINDLPQQKRLQELVTRDPHPLVREAAAILMEKLQP</sequence>
<protein>
    <recommendedName>
        <fullName evidence="3">HEAT repeat domain-containing protein</fullName>
    </recommendedName>
</protein>
<dbReference type="InterPro" id="IPR016024">
    <property type="entry name" value="ARM-type_fold"/>
</dbReference>
<dbReference type="InterPro" id="IPR011989">
    <property type="entry name" value="ARM-like"/>
</dbReference>
<reference evidence="1 2" key="1">
    <citation type="journal article" date="2016" name="Nat. Commun.">
        <title>Thousands of microbial genomes shed light on interconnected biogeochemical processes in an aquifer system.</title>
        <authorList>
            <person name="Anantharaman K."/>
            <person name="Brown C.T."/>
            <person name="Hug L.A."/>
            <person name="Sharon I."/>
            <person name="Castelle C.J."/>
            <person name="Probst A.J."/>
            <person name="Thomas B.C."/>
            <person name="Singh A."/>
            <person name="Wilkins M.J."/>
            <person name="Karaoz U."/>
            <person name="Brodie E.L."/>
            <person name="Williams K.H."/>
            <person name="Hubbard S.S."/>
            <person name="Banfield J.F."/>
        </authorList>
    </citation>
    <scope>NUCLEOTIDE SEQUENCE [LARGE SCALE GENOMIC DNA]</scope>
</reference>
<organism evidence="1 2">
    <name type="scientific">Candidatus Lambdaproteobacteria bacterium RIFOXYD2_FULL_56_26</name>
    <dbReference type="NCBI Taxonomy" id="1817773"/>
    <lineage>
        <taxon>Bacteria</taxon>
        <taxon>Pseudomonadati</taxon>
        <taxon>Pseudomonadota</taxon>
        <taxon>Candidatus Lambdaproteobacteria</taxon>
    </lineage>
</organism>
<dbReference type="SUPFAM" id="SSF48371">
    <property type="entry name" value="ARM repeat"/>
    <property type="match status" value="1"/>
</dbReference>
<dbReference type="Proteomes" id="UP000177583">
    <property type="component" value="Unassembled WGS sequence"/>
</dbReference>
<dbReference type="Pfam" id="PF13646">
    <property type="entry name" value="HEAT_2"/>
    <property type="match status" value="1"/>
</dbReference>
<gene>
    <name evidence="1" type="ORF">A2557_10885</name>
</gene>
<evidence type="ECO:0000313" key="1">
    <source>
        <dbReference type="EMBL" id="OGH04345.1"/>
    </source>
</evidence>